<proteinExistence type="predicted"/>
<reference evidence="1" key="1">
    <citation type="submission" date="2014-09" db="EMBL/GenBank/DDBJ databases">
        <authorList>
            <person name="Magalhaes I.L.F."/>
            <person name="Oliveira U."/>
            <person name="Santos F.R."/>
            <person name="Vidigal T.H.D.A."/>
            <person name="Brescovit A.D."/>
            <person name="Santos A.J."/>
        </authorList>
    </citation>
    <scope>NUCLEOTIDE SEQUENCE</scope>
    <source>
        <tissue evidence="1">Shoot tissue taken approximately 20 cm above the soil surface</tissue>
    </source>
</reference>
<organism evidence="1">
    <name type="scientific">Arundo donax</name>
    <name type="common">Giant reed</name>
    <name type="synonym">Donax arundinaceus</name>
    <dbReference type="NCBI Taxonomy" id="35708"/>
    <lineage>
        <taxon>Eukaryota</taxon>
        <taxon>Viridiplantae</taxon>
        <taxon>Streptophyta</taxon>
        <taxon>Embryophyta</taxon>
        <taxon>Tracheophyta</taxon>
        <taxon>Spermatophyta</taxon>
        <taxon>Magnoliopsida</taxon>
        <taxon>Liliopsida</taxon>
        <taxon>Poales</taxon>
        <taxon>Poaceae</taxon>
        <taxon>PACMAD clade</taxon>
        <taxon>Arundinoideae</taxon>
        <taxon>Arundineae</taxon>
        <taxon>Arundo</taxon>
    </lineage>
</organism>
<reference evidence="1" key="2">
    <citation type="journal article" date="2015" name="Data Brief">
        <title>Shoot transcriptome of the giant reed, Arundo donax.</title>
        <authorList>
            <person name="Barrero R.A."/>
            <person name="Guerrero F.D."/>
            <person name="Moolhuijzen P."/>
            <person name="Goolsby J.A."/>
            <person name="Tidwell J."/>
            <person name="Bellgard S.E."/>
            <person name="Bellgard M.I."/>
        </authorList>
    </citation>
    <scope>NUCLEOTIDE SEQUENCE</scope>
    <source>
        <tissue evidence="1">Shoot tissue taken approximately 20 cm above the soil surface</tissue>
    </source>
</reference>
<protein>
    <submittedName>
        <fullName evidence="1">Uncharacterized protein</fullName>
    </submittedName>
</protein>
<sequence>MCHMYCLLLLKSPTVYERCTRPII</sequence>
<name>A0A0A8ZFA1_ARUDO</name>
<evidence type="ECO:0000313" key="1">
    <source>
        <dbReference type="EMBL" id="JAD38054.1"/>
    </source>
</evidence>
<accession>A0A0A8ZFA1</accession>
<dbReference type="AlphaFoldDB" id="A0A0A8ZFA1"/>
<dbReference type="EMBL" id="GBRH01259841">
    <property type="protein sequence ID" value="JAD38054.1"/>
    <property type="molecule type" value="Transcribed_RNA"/>
</dbReference>